<gene>
    <name evidence="1" type="ORF">QTN47_11590</name>
</gene>
<evidence type="ECO:0008006" key="3">
    <source>
        <dbReference type="Google" id="ProtNLM"/>
    </source>
</evidence>
<keyword evidence="2" id="KW-1185">Reference proteome</keyword>
<name>A0ABV3ZI02_9BACT</name>
<evidence type="ECO:0000313" key="2">
    <source>
        <dbReference type="Proteomes" id="UP001560573"/>
    </source>
</evidence>
<dbReference type="EMBL" id="JAULBC010000003">
    <property type="protein sequence ID" value="MEX6688143.1"/>
    <property type="molecule type" value="Genomic_DNA"/>
</dbReference>
<comment type="caution">
    <text evidence="1">The sequence shown here is derived from an EMBL/GenBank/DDBJ whole genome shotgun (WGS) entry which is preliminary data.</text>
</comment>
<sequence>MRDNQKYFPVNWIDGMKINKDHFIAQDNAFRNALNDLASLSVSPIRYGVLPSSYEGENNFNVKIALDNQNVLRVSVLNCQAVTPGGIRISLPVLSGSGVTDTDGVPAVSFQFSDNGNNAVWWVTLTVHPYNRLPAGSPDLSENPPRFPYVIPAYSVQVVNESQYDQYANNPYSLIVGKLVANANDIRIDHDYIPPCYSTSAYPDLVSLHSELDQFFSTLETRCLAIVQNIFQKKQQNEISELVQFLCDRMMLYLSQAITEIRWTAIHESPAVLFSGIANLARVMKNAIDMRIGSGKEEMMNYLSEWSDMKQGELEALLVSLANIRYDNNDINKNIGRVTLFVKVTTRLFDTLSKLEFIGKRKTEVVKALTEDRFGFAEKQAVAVPPPPRRRFFG</sequence>
<reference evidence="1 2" key="1">
    <citation type="submission" date="2023-07" db="EMBL/GenBank/DDBJ databases">
        <authorList>
            <person name="Lian W.-H."/>
        </authorList>
    </citation>
    <scope>NUCLEOTIDE SEQUENCE [LARGE SCALE GENOMIC DNA]</scope>
    <source>
        <strain evidence="1 2">SYSU DXS3180</strain>
    </source>
</reference>
<evidence type="ECO:0000313" key="1">
    <source>
        <dbReference type="EMBL" id="MEX6688143.1"/>
    </source>
</evidence>
<accession>A0ABV3ZI02</accession>
<dbReference type="RefSeq" id="WP_369329551.1">
    <property type="nucleotide sequence ID" value="NZ_JAULBC010000003.1"/>
</dbReference>
<organism evidence="1 2">
    <name type="scientific">Danxiaibacter flavus</name>
    <dbReference type="NCBI Taxonomy" id="3049108"/>
    <lineage>
        <taxon>Bacteria</taxon>
        <taxon>Pseudomonadati</taxon>
        <taxon>Bacteroidota</taxon>
        <taxon>Chitinophagia</taxon>
        <taxon>Chitinophagales</taxon>
        <taxon>Chitinophagaceae</taxon>
        <taxon>Danxiaibacter</taxon>
    </lineage>
</organism>
<dbReference type="Proteomes" id="UP001560573">
    <property type="component" value="Unassembled WGS sequence"/>
</dbReference>
<proteinExistence type="predicted"/>
<protein>
    <recommendedName>
        <fullName evidence="3">Type VI secretion system baseplate subunit TssK</fullName>
    </recommendedName>
</protein>